<dbReference type="Proteomes" id="UP000594263">
    <property type="component" value="Unplaced"/>
</dbReference>
<dbReference type="InterPro" id="IPR053234">
    <property type="entry name" value="RPM1_Interactor"/>
</dbReference>
<protein>
    <submittedName>
        <fullName evidence="2">Uncharacterized protein</fullName>
    </submittedName>
</protein>
<feature type="compositionally biased region" description="Polar residues" evidence="1">
    <location>
        <begin position="453"/>
        <end position="480"/>
    </location>
</feature>
<dbReference type="PANTHER" id="PTHR33443:SF30">
    <property type="entry name" value="SARCOSINE DEHYDROGENASE-2C PROTEIN"/>
    <property type="match status" value="1"/>
</dbReference>
<evidence type="ECO:0000256" key="1">
    <source>
        <dbReference type="SAM" id="MobiDB-lite"/>
    </source>
</evidence>
<evidence type="ECO:0000313" key="2">
    <source>
        <dbReference type="EnsemblPlants" id="Kaladp0024s0761.1.v1.1"/>
    </source>
</evidence>
<keyword evidence="3" id="KW-1185">Reference proteome</keyword>
<dbReference type="EnsemblPlants" id="Kaladp0024s0761.1.v1.1">
    <property type="protein sequence ID" value="Kaladp0024s0761.1.v1.1"/>
    <property type="gene ID" value="Kaladp0024s0761.v1.1"/>
</dbReference>
<dbReference type="Gramene" id="Kaladp0024s0761.1.v1.1">
    <property type="protein sequence ID" value="Kaladp0024s0761.1.v1.1"/>
    <property type="gene ID" value="Kaladp0024s0761.v1.1"/>
</dbReference>
<feature type="compositionally biased region" description="Polar residues" evidence="1">
    <location>
        <begin position="515"/>
        <end position="527"/>
    </location>
</feature>
<feature type="region of interest" description="Disordered" evidence="1">
    <location>
        <begin position="515"/>
        <end position="536"/>
    </location>
</feature>
<dbReference type="AlphaFoldDB" id="A0A7N0T7D0"/>
<organism evidence="2 3">
    <name type="scientific">Kalanchoe fedtschenkoi</name>
    <name type="common">Lavender scallops</name>
    <name type="synonym">South American air plant</name>
    <dbReference type="NCBI Taxonomy" id="63787"/>
    <lineage>
        <taxon>Eukaryota</taxon>
        <taxon>Viridiplantae</taxon>
        <taxon>Streptophyta</taxon>
        <taxon>Embryophyta</taxon>
        <taxon>Tracheophyta</taxon>
        <taxon>Spermatophyta</taxon>
        <taxon>Magnoliopsida</taxon>
        <taxon>eudicotyledons</taxon>
        <taxon>Gunneridae</taxon>
        <taxon>Pentapetalae</taxon>
        <taxon>Saxifragales</taxon>
        <taxon>Crassulaceae</taxon>
        <taxon>Kalanchoe</taxon>
    </lineage>
</organism>
<evidence type="ECO:0000313" key="3">
    <source>
        <dbReference type="Proteomes" id="UP000594263"/>
    </source>
</evidence>
<feature type="region of interest" description="Disordered" evidence="1">
    <location>
        <begin position="55"/>
        <end position="86"/>
    </location>
</feature>
<feature type="region of interest" description="Disordered" evidence="1">
    <location>
        <begin position="453"/>
        <end position="489"/>
    </location>
</feature>
<proteinExistence type="predicted"/>
<name>A0A7N0T7D0_KALFE</name>
<feature type="compositionally biased region" description="Polar residues" evidence="1">
    <location>
        <begin position="55"/>
        <end position="64"/>
    </location>
</feature>
<reference evidence="2" key="1">
    <citation type="submission" date="2021-01" db="UniProtKB">
        <authorList>
            <consortium name="EnsemblPlants"/>
        </authorList>
    </citation>
    <scope>IDENTIFICATION</scope>
</reference>
<dbReference type="PANTHER" id="PTHR33443">
    <property type="entry name" value="ZGC:112980"/>
    <property type="match status" value="1"/>
</dbReference>
<feature type="region of interest" description="Disordered" evidence="1">
    <location>
        <begin position="1"/>
        <end position="24"/>
    </location>
</feature>
<sequence>MMDPRNGVLDISSDEEPDGNDQQMNLQWLCDQLFNDADDDSDDVVVVGEVFNSKQGVKRSSSPVAENGNDDENKVQEGDEGDDDDDCVILDGDPDKMVSVEDDQDNGSDELVVVGEKGQVACRDYPHPRHLCVKYPFSSTLHKFHCELCHCYVCDIVAPCNIWGNGMNIGDHCHATDKQDLWKIERKNFKLKRCSSLPAIKMSENTASLVPPPVMSEIGNAAHPLTRSFTMPNNHVAVRPVPASPAVHTFPATNLGAPNTIGPGSGINRFPHSPVTQQLPVGSTFYDSRKVRYQNTQMLGPQHAVFKRMKTRGVNRHVYRPAYSQQYAPVQSYAPTAAWNQPLSIGSANTDHHPNKWVNLGFNMSTGPVHNPLPPSHYGSTLSTSSAAYQYATSNQPIAATMGTQNLNQRMNFPSNMTSSLPNVSVPWIDNTNSSSRQLMQPLPAELASLPNVSVPQADNTNSTSRQWHQHPQTDTSIQNVPALGADNQNSRQLNQGVQAEAMGSQGLEPVNAASNQYLPSDQSGKGSSLALESDTQTSVIPELENFHFEFEEWLMENQPVVSSPMSEPPIFSEQNILSPDDAHIDSNLLYDEWRAMTSVADM</sequence>
<accession>A0A7N0T7D0</accession>